<dbReference type="GO" id="GO:0004832">
    <property type="term" value="F:valine-tRNA ligase activity"/>
    <property type="evidence" value="ECO:0007669"/>
    <property type="project" value="UniProtKB-UniRule"/>
</dbReference>
<dbReference type="KEGG" id="mha:HF1_01160"/>
<keyword evidence="7 10" id="KW-0030">Aminoacyl-tRNA synthetase</keyword>
<evidence type="ECO:0000313" key="14">
    <source>
        <dbReference type="EMBL" id="CBY92124.1"/>
    </source>
</evidence>
<dbReference type="Pfam" id="PF08264">
    <property type="entry name" value="Anticodon_1"/>
    <property type="match status" value="1"/>
</dbReference>
<evidence type="ECO:0000259" key="13">
    <source>
        <dbReference type="Pfam" id="PF08264"/>
    </source>
</evidence>
<dbReference type="NCBIfam" id="NF004349">
    <property type="entry name" value="PRK05729.1"/>
    <property type="match status" value="1"/>
</dbReference>
<dbReference type="Proteomes" id="UP000008637">
    <property type="component" value="Chromosome"/>
</dbReference>
<dbReference type="GO" id="GO:0005829">
    <property type="term" value="C:cytosol"/>
    <property type="evidence" value="ECO:0007669"/>
    <property type="project" value="TreeGrafter"/>
</dbReference>
<dbReference type="InterPro" id="IPR013155">
    <property type="entry name" value="M/V/L/I-tRNA-synth_anticd-bd"/>
</dbReference>
<feature type="coiled-coil region" evidence="11">
    <location>
        <begin position="745"/>
        <end position="800"/>
    </location>
</feature>
<dbReference type="InterPro" id="IPR002303">
    <property type="entry name" value="Valyl-tRNA_ligase"/>
</dbReference>
<protein>
    <recommendedName>
        <fullName evidence="1 9">Valine--tRNA ligase</fullName>
        <ecNumber evidence="1 9">6.1.1.9</ecNumber>
    </recommendedName>
</protein>
<reference evidence="14 15" key="1">
    <citation type="journal article" date="2011" name="J. Bacteriol.">
        <title>Complete genome sequence of Mycoplasma haemofelis, a hemotropic mycoplasma.</title>
        <authorList>
            <person name="Barker E.N."/>
            <person name="Helps C.R."/>
            <person name="Peters I.R."/>
            <person name="Darby A.C."/>
            <person name="Radford A.D."/>
            <person name="Tasker S."/>
        </authorList>
    </citation>
    <scope>NUCLEOTIDE SEQUENCE [LARGE SCALE GENOMIC DNA]</scope>
    <source>
        <strain evidence="14 15">Langford 1</strain>
    </source>
</reference>
<dbReference type="GO" id="GO:0002161">
    <property type="term" value="F:aminoacyl-tRNA deacylase activity"/>
    <property type="evidence" value="ECO:0007669"/>
    <property type="project" value="InterPro"/>
</dbReference>
<dbReference type="Gene3D" id="3.90.740.10">
    <property type="entry name" value="Valyl/Leucyl/Isoleucyl-tRNA synthetase, editing domain"/>
    <property type="match status" value="1"/>
</dbReference>
<dbReference type="SUPFAM" id="SSF47323">
    <property type="entry name" value="Anticodon-binding domain of a subclass of class I aminoacyl-tRNA synthetases"/>
    <property type="match status" value="1"/>
</dbReference>
<comment type="similarity">
    <text evidence="10">Belongs to the class-I aminoacyl-tRNA synthetase family.</text>
</comment>
<keyword evidence="2" id="KW-0963">Cytoplasm</keyword>
<dbReference type="Gene3D" id="3.40.50.620">
    <property type="entry name" value="HUPs"/>
    <property type="match status" value="3"/>
</dbReference>
<dbReference type="SUPFAM" id="SSF50677">
    <property type="entry name" value="ValRS/IleRS/LeuRS editing domain"/>
    <property type="match status" value="1"/>
</dbReference>
<keyword evidence="5 10" id="KW-0067">ATP-binding</keyword>
<dbReference type="PROSITE" id="PS00178">
    <property type="entry name" value="AA_TRNA_LIGASE_I"/>
    <property type="match status" value="1"/>
</dbReference>
<feature type="domain" description="Methionyl/Valyl/Leucyl/Isoleucyl-tRNA synthetase anticodon-binding" evidence="13">
    <location>
        <begin position="548"/>
        <end position="683"/>
    </location>
</feature>
<keyword evidence="4 10" id="KW-0547">Nucleotide-binding</keyword>
<gene>
    <name evidence="14" type="primary">valS</name>
    <name evidence="14" type="ordered locus">HF1_01160</name>
</gene>
<organism evidence="14 15">
    <name type="scientific">Mycoplasma haemofelis (strain Langford 1)</name>
    <name type="common">Haemobartonella felis</name>
    <dbReference type="NCBI Taxonomy" id="941640"/>
    <lineage>
        <taxon>Bacteria</taxon>
        <taxon>Bacillati</taxon>
        <taxon>Mycoplasmatota</taxon>
        <taxon>Mollicutes</taxon>
        <taxon>Mycoplasmataceae</taxon>
        <taxon>Mycoplasma</taxon>
    </lineage>
</organism>
<name>E8ZKF8_MYCHL</name>
<evidence type="ECO:0000256" key="9">
    <source>
        <dbReference type="NCBIfam" id="TIGR00422"/>
    </source>
</evidence>
<dbReference type="EMBL" id="FR773153">
    <property type="protein sequence ID" value="CBY92124.1"/>
    <property type="molecule type" value="Genomic_DNA"/>
</dbReference>
<evidence type="ECO:0000256" key="8">
    <source>
        <dbReference type="ARBA" id="ARBA00047552"/>
    </source>
</evidence>
<keyword evidence="15" id="KW-1185">Reference proteome</keyword>
<evidence type="ECO:0000256" key="2">
    <source>
        <dbReference type="ARBA" id="ARBA00022490"/>
    </source>
</evidence>
<evidence type="ECO:0000256" key="5">
    <source>
        <dbReference type="ARBA" id="ARBA00022840"/>
    </source>
</evidence>
<evidence type="ECO:0000256" key="1">
    <source>
        <dbReference type="ARBA" id="ARBA00013169"/>
    </source>
</evidence>
<dbReference type="InterPro" id="IPR001412">
    <property type="entry name" value="aa-tRNA-synth_I_CS"/>
</dbReference>
<dbReference type="Gene3D" id="1.10.730.10">
    <property type="entry name" value="Isoleucyl-tRNA Synthetase, Domain 1"/>
    <property type="match status" value="1"/>
</dbReference>
<dbReference type="GO" id="GO:0006438">
    <property type="term" value="P:valyl-tRNA aminoacylation"/>
    <property type="evidence" value="ECO:0007669"/>
    <property type="project" value="UniProtKB-UniRule"/>
</dbReference>
<evidence type="ECO:0000256" key="6">
    <source>
        <dbReference type="ARBA" id="ARBA00022917"/>
    </source>
</evidence>
<dbReference type="HOGENOM" id="CLU_001493_0_2_14"/>
<dbReference type="EC" id="6.1.1.9" evidence="1 9"/>
<dbReference type="PANTHER" id="PTHR11946:SF93">
    <property type="entry name" value="VALINE--TRNA LIGASE, CHLOROPLASTIC_MITOCHONDRIAL 2"/>
    <property type="match status" value="1"/>
</dbReference>
<dbReference type="InterPro" id="IPR009008">
    <property type="entry name" value="Val/Leu/Ile-tRNA-synth_edit"/>
</dbReference>
<evidence type="ECO:0000256" key="10">
    <source>
        <dbReference type="RuleBase" id="RU363035"/>
    </source>
</evidence>
<evidence type="ECO:0000256" key="4">
    <source>
        <dbReference type="ARBA" id="ARBA00022741"/>
    </source>
</evidence>
<sequence length="802" mass="93395">MNIGELFLHPTPPPNLTGILHLGHLWNALLQDFLIRHYKSQGIPTYWGYGMDHAGISLQVKVESELKKEGLRKGDLTKEEFSKRLWAWKDIHAERIRSQYRKLNLLLPLEEEHFTLSPESQSFVVEVFKKLYRDGLIYRDERLVNWDPLLRTAISDAEVLYKQENSKLYYIKYFFEDSDSEYISIATTRPDTIFADVAIFVNPEDERYLPYVGRKVRIPLIGKAIPILTDPSIDKDFGTGAMKCTPAHDFADYELGKKHSLDIVKAYDIEGIMLSEPYEGLNKEEVKKRLVDDLGELMEVSDYVTNITYSDRSGAKVEPMLSKQWFLKSSQLAKRALELWEHSDLKITNPSRLRRYLQDMEDWCISRQLEWGIKIPVFLKGDENSLEFFEGSEPSEDVLDTWFSSSLWPQIVFKGGGMSPISLLVSGKDILFFWVSRMLFMGTYLDNHFPFQNIYLHGLVLDSKNRKMSKSLNNGIDPIELSEEFGLDVVRLFFLANTHPESNIAFSKNKLEKHSKFLHKLRNASSFIKAQNPSTSAFRVEDLNILELWILKEFVSLRDSLGSLYESLNFSFIAENISSFVWDSFCNKYLELYKLMNKGEIANTEGFLLFMWNEILKILWPLIPNFSEQSYLDLNGSALSHQKRDLGEGISLPTDIGWFLEYFNTYISIRKKLEIPWNAPLKVRIVIPNESWKEANSPLLPYLKIFNHELVELSMEASKDVVLIFSVGDIFVELFLEEEKVLRYREHIQEVKKKLISELEFLNRRLNAGDFKNMAPKELVHEVQEKIERYQKELDFYTSVYG</sequence>
<feature type="domain" description="Aminoacyl-tRNA synthetase class Ia" evidence="12">
    <location>
        <begin position="395"/>
        <end position="506"/>
    </location>
</feature>
<evidence type="ECO:0000256" key="3">
    <source>
        <dbReference type="ARBA" id="ARBA00022598"/>
    </source>
</evidence>
<feature type="domain" description="Aminoacyl-tRNA synthetase class Ia" evidence="12">
    <location>
        <begin position="7"/>
        <end position="386"/>
    </location>
</feature>
<dbReference type="InterPro" id="IPR014729">
    <property type="entry name" value="Rossmann-like_a/b/a_fold"/>
</dbReference>
<evidence type="ECO:0000259" key="12">
    <source>
        <dbReference type="Pfam" id="PF00133"/>
    </source>
</evidence>
<evidence type="ECO:0000256" key="7">
    <source>
        <dbReference type="ARBA" id="ARBA00023146"/>
    </source>
</evidence>
<dbReference type="AlphaFoldDB" id="E8ZKF8"/>
<dbReference type="PRINTS" id="PR00986">
    <property type="entry name" value="TRNASYNTHVAL"/>
</dbReference>
<dbReference type="NCBIfam" id="TIGR00422">
    <property type="entry name" value="valS"/>
    <property type="match status" value="1"/>
</dbReference>
<accession>E8ZKF8</accession>
<dbReference type="OrthoDB" id="9810365at2"/>
<keyword evidence="11" id="KW-0175">Coiled coil</keyword>
<dbReference type="InterPro" id="IPR002300">
    <property type="entry name" value="aa-tRNA-synth_Ia"/>
</dbReference>
<dbReference type="SUPFAM" id="SSF52374">
    <property type="entry name" value="Nucleotidylyl transferase"/>
    <property type="match status" value="1"/>
</dbReference>
<dbReference type="InterPro" id="IPR009080">
    <property type="entry name" value="tRNAsynth_Ia_anticodon-bd"/>
</dbReference>
<dbReference type="Pfam" id="PF00133">
    <property type="entry name" value="tRNA-synt_1"/>
    <property type="match status" value="2"/>
</dbReference>
<evidence type="ECO:0000256" key="11">
    <source>
        <dbReference type="SAM" id="Coils"/>
    </source>
</evidence>
<dbReference type="PANTHER" id="PTHR11946">
    <property type="entry name" value="VALYL-TRNA SYNTHETASES"/>
    <property type="match status" value="1"/>
</dbReference>
<keyword evidence="6 10" id="KW-0648">Protein biosynthesis</keyword>
<dbReference type="GO" id="GO:0005524">
    <property type="term" value="F:ATP binding"/>
    <property type="evidence" value="ECO:0007669"/>
    <property type="project" value="UniProtKB-KW"/>
</dbReference>
<comment type="catalytic activity">
    <reaction evidence="8">
        <text>tRNA(Val) + L-valine + ATP = L-valyl-tRNA(Val) + AMP + diphosphate</text>
        <dbReference type="Rhea" id="RHEA:10704"/>
        <dbReference type="Rhea" id="RHEA-COMP:9672"/>
        <dbReference type="Rhea" id="RHEA-COMP:9708"/>
        <dbReference type="ChEBI" id="CHEBI:30616"/>
        <dbReference type="ChEBI" id="CHEBI:33019"/>
        <dbReference type="ChEBI" id="CHEBI:57762"/>
        <dbReference type="ChEBI" id="CHEBI:78442"/>
        <dbReference type="ChEBI" id="CHEBI:78537"/>
        <dbReference type="ChEBI" id="CHEBI:456215"/>
        <dbReference type="EC" id="6.1.1.9"/>
    </reaction>
</comment>
<keyword evidence="3 10" id="KW-0436">Ligase</keyword>
<evidence type="ECO:0000313" key="15">
    <source>
        <dbReference type="Proteomes" id="UP000008637"/>
    </source>
</evidence>
<proteinExistence type="inferred from homology"/>